<dbReference type="InterPro" id="IPR036291">
    <property type="entry name" value="NAD(P)-bd_dom_sf"/>
</dbReference>
<dbReference type="Pfam" id="PF00389">
    <property type="entry name" value="2-Hacid_dh"/>
    <property type="match status" value="1"/>
</dbReference>
<reference evidence="6 7" key="1">
    <citation type="submission" date="2013-03" db="EMBL/GenBank/DDBJ databases">
        <title>Salinisphaera dokdonensis CL-ES53 Genome Sequencing.</title>
        <authorList>
            <person name="Li C."/>
            <person name="Lai Q."/>
            <person name="Shao Z."/>
        </authorList>
    </citation>
    <scope>NUCLEOTIDE SEQUENCE [LARGE SCALE GENOMIC DNA]</scope>
    <source>
        <strain evidence="6 7">CL-ES53</strain>
    </source>
</reference>
<organism evidence="6 7">
    <name type="scientific">Salinisphaera dokdonensis CL-ES53</name>
    <dbReference type="NCBI Taxonomy" id="1304272"/>
    <lineage>
        <taxon>Bacteria</taxon>
        <taxon>Pseudomonadati</taxon>
        <taxon>Pseudomonadota</taxon>
        <taxon>Gammaproteobacteria</taxon>
        <taxon>Salinisphaerales</taxon>
        <taxon>Salinisphaeraceae</taxon>
        <taxon>Salinisphaera</taxon>
    </lineage>
</organism>
<keyword evidence="7" id="KW-1185">Reference proteome</keyword>
<dbReference type="CDD" id="cd12156">
    <property type="entry name" value="HPPR"/>
    <property type="match status" value="1"/>
</dbReference>
<dbReference type="Gene3D" id="3.40.50.720">
    <property type="entry name" value="NAD(P)-binding Rossmann-like Domain"/>
    <property type="match status" value="2"/>
</dbReference>
<evidence type="ECO:0000256" key="2">
    <source>
        <dbReference type="ARBA" id="ARBA00023027"/>
    </source>
</evidence>
<dbReference type="InterPro" id="IPR006140">
    <property type="entry name" value="D-isomer_DH_NAD-bd"/>
</dbReference>
<dbReference type="PANTHER" id="PTHR10996">
    <property type="entry name" value="2-HYDROXYACID DEHYDROGENASE-RELATED"/>
    <property type="match status" value="1"/>
</dbReference>
<evidence type="ECO:0000256" key="1">
    <source>
        <dbReference type="ARBA" id="ARBA00023002"/>
    </source>
</evidence>
<name>A0ABV2AWR6_9GAMM</name>
<keyword evidence="1 3" id="KW-0560">Oxidoreductase</keyword>
<dbReference type="SUPFAM" id="SSF52283">
    <property type="entry name" value="Formate/glycerate dehydrogenase catalytic domain-like"/>
    <property type="match status" value="1"/>
</dbReference>
<dbReference type="InterPro" id="IPR006139">
    <property type="entry name" value="D-isomer_2_OHA_DH_cat_dom"/>
</dbReference>
<dbReference type="PANTHER" id="PTHR10996:SF178">
    <property type="entry name" value="2-HYDROXYACID DEHYDROGENASE YGL185C-RELATED"/>
    <property type="match status" value="1"/>
</dbReference>
<dbReference type="EMBL" id="APND01000001">
    <property type="protein sequence ID" value="MES1928075.1"/>
    <property type="molecule type" value="Genomic_DNA"/>
</dbReference>
<comment type="caution">
    <text evidence="6">The sequence shown here is derived from an EMBL/GenBank/DDBJ whole genome shotgun (WGS) entry which is preliminary data.</text>
</comment>
<dbReference type="SUPFAM" id="SSF51735">
    <property type="entry name" value="NAD(P)-binding Rossmann-fold domains"/>
    <property type="match status" value="1"/>
</dbReference>
<evidence type="ECO:0000313" key="6">
    <source>
        <dbReference type="EMBL" id="MES1928075.1"/>
    </source>
</evidence>
<protein>
    <submittedName>
        <fullName evidence="6">D-isomer specific 2-hydroxyacid dehydrogenase</fullName>
    </submittedName>
</protein>
<feature type="domain" description="D-isomer specific 2-hydroxyacid dehydrogenase NAD-binding" evidence="5">
    <location>
        <begin position="99"/>
        <end position="270"/>
    </location>
</feature>
<gene>
    <name evidence="6" type="ORF">SADO_02430</name>
</gene>
<proteinExistence type="inferred from homology"/>
<sequence length="302" mass="32196">MPPNVLGQLESAFTVHVLPTQESEAETMLRDVGPRIRGLATNAVQAPPVAVLDVLPNLEVIASSGIGTDALNADYAHGRGIVVANTPDVLSEDVADAGIMLMLAVSRQLLHADRNVRDGLWLKGLSLGHRVNNKRLGIVGLGRIGRAIARRAEAFDMVIAYHQRRADHELPYRYYDDVAALAADSDFLMVVVPGGPATENMIDRRVLDALGPQGVLINVGRGSTVDEPALVAALAEGRIRGAGLDVLADEPNVPEALCTMDQVVLAPHYASGTVETRLAMGQLVVDNLRAHFRGDPLLTPVT</sequence>
<dbReference type="Proteomes" id="UP001460888">
    <property type="component" value="Unassembled WGS sequence"/>
</dbReference>
<evidence type="ECO:0000313" key="7">
    <source>
        <dbReference type="Proteomes" id="UP001460888"/>
    </source>
</evidence>
<keyword evidence="2" id="KW-0520">NAD</keyword>
<dbReference type="InterPro" id="IPR050223">
    <property type="entry name" value="D-isomer_2-hydroxyacid_DH"/>
</dbReference>
<comment type="similarity">
    <text evidence="3">Belongs to the D-isomer specific 2-hydroxyacid dehydrogenase family.</text>
</comment>
<evidence type="ECO:0000259" key="4">
    <source>
        <dbReference type="Pfam" id="PF00389"/>
    </source>
</evidence>
<accession>A0ABV2AWR6</accession>
<evidence type="ECO:0000259" key="5">
    <source>
        <dbReference type="Pfam" id="PF02826"/>
    </source>
</evidence>
<evidence type="ECO:0000256" key="3">
    <source>
        <dbReference type="RuleBase" id="RU003719"/>
    </source>
</evidence>
<feature type="domain" description="D-isomer specific 2-hydroxyacid dehydrogenase catalytic" evidence="4">
    <location>
        <begin position="22"/>
        <end position="301"/>
    </location>
</feature>
<dbReference type="Pfam" id="PF02826">
    <property type="entry name" value="2-Hacid_dh_C"/>
    <property type="match status" value="1"/>
</dbReference>